<feature type="transmembrane region" description="Helical" evidence="1">
    <location>
        <begin position="1736"/>
        <end position="1754"/>
    </location>
</feature>
<dbReference type="SUPFAM" id="SSF51126">
    <property type="entry name" value="Pectin lyase-like"/>
    <property type="match status" value="3"/>
</dbReference>
<sequence>MLPNDFFEMTVSRCLFQNAKGRFHVTNDDRSIKGAVFVRSQASTVTTYPIRVLVSITDSIFQDLGHKDNSFAVSIRVDNLFGDGNVSLFNTSFLNNENSVFVHGGFKVNLTHVRVHSTYGYAIMASAPPKTLIKAPGVKVFLERCVLVDNRIGIRMSTTTCLDNTDRYCSTGDQTLVVRNSLILGGKETLGTGDAIRFAMSFPKLNYSRAVLKPSKKEVYLSPDFEAKLLLENVTFQGLHDCALSVSIERNVSGLISVKNCRFLNNTQYVNRLDERAIVQIEFTNVDPPQCPHKRKGNKSEELMWNKTFELPVIFEDTRFENNAGIAGTLNFLNGNATLNNCTFKNNEGVAMGGQVYLRAGFGILNIVNSSFHQTKSAERYRGSRTGCFLQSESAGQLKIEQSSFIADDNRQYDPIFAATKSSSILIDDSSSFRCPSGRKITIEKITEEDGFELVKETFGKRSKTCWIRVQYIKLLCEECPDGFYSLKRGWASGFHVHEETKCIKCPYGAKCERGNVLAQENFWGSKVNRTSSTLKFIPCPLEYCKTPTHSTTQTYNGCYGSRTGVLCGECAEGYSEALYSTSCQKNEKCHDHWFWLVSLIYILAFALYLVFKPPVFKWLYRQGVWFRSTSNSNSRLEAPNGDSRDKHDAGYLKITFYFYQVADILIITSKETTAHVIPFVTPIVALFNFQVKNFKGSIGCPFPGFTVVTKELFFCLKFLATLLSIPLIYTIHRAISRFRPIPKPSLRLYLAVVLETLLLGYKTLADTSLTLMHCVPVELEWRLFIDGNIQCWQWWQYLQIVFILAFVIPLVLVLFWGSLMLSKDKVSAKEFLTSCAFPIPFLFIWLFRCCKRKGYTSQYEYLPGSSKDTDDIKKVLYDPFRSASDGDHGTLYWESVLVGRSDCLYVSRLTGKDSPQCGSFAVPCRTLPQALLLVNDGGKICLNGINSQSNPYECLKTVDPNGTKLRAVGKRVSIQGVSSPAHISCGLVFASRLKYGSVKFKNGSHKVSLSNLLFDNGTYGVFLVNVSSFDIVIAKCKFFNFSEAAVGLFWNEIKYVIREKSSLVATDSKFRYNAKSILVKLPNDFFEMTVSRCLFQNAKGRFHVTNDDRSIKGAVFVRSQASSVTTYPIHVLVSITDSIFQDLGHRDNSFAVSVRVDNLFSDGKVSLFNTSFLYNENSVFVHGGFGVNLTHVTVTSTYGYAILANAPPKTLIKVPGVKVFLEMCVLVNNRIGIRMSTTTCLSNTNAFCSTGDQTLVVKNSLILGGNETLGTGDAIRFAMSKEEVYLSPDFEAKLLLENVTFQGLHDCALSVSVERNVSGLISVKNCRFLNNTQFVNRLDERAIVQIEFTNVDPPQCPHKRKGNKSRELMWNKTFELPVIFEDTLFENNAGIAGTLNLLNGNATLNNCTFKNNEGVAMGGQVYLRTGFGILNIVNSSFHQTKSAERYRGSRTGCFLQSESAGQLKIEQSSFTADDNRQYDPIFAATKSSSILIDDSSSFRCPSGRQITIEKITEEDGFELVKGSETCWIRVQYVKLLCEECPDGFYSLKRGWASGFHVHKETKCIKCPYGAKCERGNVLAQENFWGSKVNRTSSTLQFIPCPLEYCKTPADSTAHAYNGCYGSRTGVLCGECAEGYSEALYSTSCQKKEKCHDHWFWLVSLIYILAFALYLVFKPPVFTWLYRQGVWFRSTSNSNSRQEAPNGDSRDKHDAGYLKITFYFYQVAEILMITSTETTAHVIPFVTPIVALFNFQVKNFKGSIGCPFPGFNVVTKELFFSLNFLATLLSIPLIYAIHRAISRFRPIPKPSLRLYRAMETFSAGSGGSTCKLSSSWHLSSPLFSSFSGDR</sequence>
<evidence type="ECO:0000313" key="2">
    <source>
        <dbReference type="EMBL" id="CAH3106078.1"/>
    </source>
</evidence>
<feature type="transmembrane region" description="Helical" evidence="1">
    <location>
        <begin position="1774"/>
        <end position="1793"/>
    </location>
</feature>
<dbReference type="SMART" id="SM00710">
    <property type="entry name" value="PbH1"/>
    <property type="match status" value="8"/>
</dbReference>
<dbReference type="InterPro" id="IPR006626">
    <property type="entry name" value="PbH1"/>
</dbReference>
<feature type="transmembrane region" description="Helical" evidence="1">
    <location>
        <begin position="594"/>
        <end position="612"/>
    </location>
</feature>
<keyword evidence="3" id="KW-1185">Reference proteome</keyword>
<keyword evidence="1" id="KW-1133">Transmembrane helix</keyword>
<keyword evidence="1" id="KW-0812">Transmembrane</keyword>
<dbReference type="Proteomes" id="UP001159428">
    <property type="component" value="Unassembled WGS sequence"/>
</dbReference>
<name>A0AAU9WBE4_9CNID</name>
<dbReference type="EMBL" id="CALNXJ010000010">
    <property type="protein sequence ID" value="CAH3106078.1"/>
    <property type="molecule type" value="Genomic_DNA"/>
</dbReference>
<feature type="transmembrane region" description="Helical" evidence="1">
    <location>
        <begin position="798"/>
        <end position="820"/>
    </location>
</feature>
<proteinExistence type="predicted"/>
<evidence type="ECO:0000256" key="1">
    <source>
        <dbReference type="SAM" id="Phobius"/>
    </source>
</evidence>
<evidence type="ECO:0000313" key="3">
    <source>
        <dbReference type="Proteomes" id="UP001159428"/>
    </source>
</evidence>
<dbReference type="PANTHER" id="PTHR11319:SF35">
    <property type="entry name" value="OUTER MEMBRANE PROTEIN PMPC-RELATED"/>
    <property type="match status" value="1"/>
</dbReference>
<comment type="caution">
    <text evidence="2">The sequence shown here is derived from an EMBL/GenBank/DDBJ whole genome shotgun (WGS) entry which is preliminary data.</text>
</comment>
<dbReference type="PANTHER" id="PTHR11319">
    <property type="entry name" value="G PROTEIN-COUPLED RECEPTOR-RELATED"/>
    <property type="match status" value="1"/>
</dbReference>
<gene>
    <name evidence="2" type="ORF">PMEA_00002145</name>
</gene>
<feature type="transmembrane region" description="Helical" evidence="1">
    <location>
        <begin position="712"/>
        <end position="733"/>
    </location>
</feature>
<accession>A0AAU9WBE4</accession>
<protein>
    <submittedName>
        <fullName evidence="2">Uncharacterized protein</fullName>
    </submittedName>
</protein>
<keyword evidence="1" id="KW-0472">Membrane</keyword>
<dbReference type="InterPro" id="IPR011050">
    <property type="entry name" value="Pectin_lyase_fold/virulence"/>
</dbReference>
<organism evidence="2 3">
    <name type="scientific">Pocillopora meandrina</name>
    <dbReference type="NCBI Taxonomy" id="46732"/>
    <lineage>
        <taxon>Eukaryota</taxon>
        <taxon>Metazoa</taxon>
        <taxon>Cnidaria</taxon>
        <taxon>Anthozoa</taxon>
        <taxon>Hexacorallia</taxon>
        <taxon>Scleractinia</taxon>
        <taxon>Astrocoeniina</taxon>
        <taxon>Pocilloporidae</taxon>
        <taxon>Pocillopora</taxon>
    </lineage>
</organism>
<reference evidence="2 3" key="1">
    <citation type="submission" date="2022-05" db="EMBL/GenBank/DDBJ databases">
        <authorList>
            <consortium name="Genoscope - CEA"/>
            <person name="William W."/>
        </authorList>
    </citation>
    <scope>NUCLEOTIDE SEQUENCE [LARGE SCALE GENOMIC DNA]</scope>
</reference>
<feature type="transmembrane region" description="Helical" evidence="1">
    <location>
        <begin position="1655"/>
        <end position="1673"/>
    </location>
</feature>
<feature type="transmembrane region" description="Helical" evidence="1">
    <location>
        <begin position="832"/>
        <end position="848"/>
    </location>
</feature>